<feature type="transmembrane region" description="Helical" evidence="6">
    <location>
        <begin position="265"/>
        <end position="289"/>
    </location>
</feature>
<feature type="transmembrane region" description="Helical" evidence="6">
    <location>
        <begin position="779"/>
        <end position="805"/>
    </location>
</feature>
<feature type="transmembrane region" description="Helical" evidence="6">
    <location>
        <begin position="309"/>
        <end position="338"/>
    </location>
</feature>
<reference evidence="9 10" key="1">
    <citation type="submission" date="2016-08" db="EMBL/GenBank/DDBJ databases">
        <title>Analysis of Carbohydrate Active Enzymes in Thermogemmatispora T81 Reveals Carbohydrate Degradation Ability.</title>
        <authorList>
            <person name="Tomazini A."/>
            <person name="Lal S."/>
            <person name="Stott M."/>
            <person name="Henrissat B."/>
            <person name="Polikarpov I."/>
            <person name="Sparling R."/>
            <person name="Levin D.B."/>
        </authorList>
    </citation>
    <scope>NUCLEOTIDE SEQUENCE [LARGE SCALE GENOMIC DNA]</scope>
    <source>
        <strain evidence="9 10">T81</strain>
    </source>
</reference>
<evidence type="ECO:0000256" key="6">
    <source>
        <dbReference type="SAM" id="Phobius"/>
    </source>
</evidence>
<evidence type="ECO:0000256" key="2">
    <source>
        <dbReference type="ARBA" id="ARBA00022475"/>
    </source>
</evidence>
<evidence type="ECO:0000256" key="4">
    <source>
        <dbReference type="ARBA" id="ARBA00022989"/>
    </source>
</evidence>
<feature type="transmembrane region" description="Helical" evidence="6">
    <location>
        <begin position="528"/>
        <end position="548"/>
    </location>
</feature>
<dbReference type="Pfam" id="PF12704">
    <property type="entry name" value="MacB_PCD"/>
    <property type="match status" value="1"/>
</dbReference>
<dbReference type="PANTHER" id="PTHR30287">
    <property type="entry name" value="MEMBRANE COMPONENT OF PREDICTED ABC SUPERFAMILY METABOLITE UPTAKE TRANSPORTER"/>
    <property type="match status" value="1"/>
</dbReference>
<keyword evidence="5 6" id="KW-0472">Membrane</keyword>
<evidence type="ECO:0000313" key="10">
    <source>
        <dbReference type="Proteomes" id="UP000248706"/>
    </source>
</evidence>
<feature type="transmembrane region" description="Helical" evidence="6">
    <location>
        <begin position="21"/>
        <end position="42"/>
    </location>
</feature>
<feature type="transmembrane region" description="Helical" evidence="6">
    <location>
        <begin position="832"/>
        <end position="859"/>
    </location>
</feature>
<evidence type="ECO:0000256" key="5">
    <source>
        <dbReference type="ARBA" id="ARBA00023136"/>
    </source>
</evidence>
<comment type="caution">
    <text evidence="9">The sequence shown here is derived from an EMBL/GenBank/DDBJ whole genome shotgun (WGS) entry which is preliminary data.</text>
</comment>
<feature type="transmembrane region" description="Helical" evidence="6">
    <location>
        <begin position="358"/>
        <end position="382"/>
    </location>
</feature>
<dbReference type="InterPro" id="IPR038766">
    <property type="entry name" value="Membrane_comp_ABC_pdt"/>
</dbReference>
<dbReference type="Proteomes" id="UP000248706">
    <property type="component" value="Unassembled WGS sequence"/>
</dbReference>
<dbReference type="OrthoDB" id="135892at2"/>
<dbReference type="Pfam" id="PF02687">
    <property type="entry name" value="FtsX"/>
    <property type="match status" value="2"/>
</dbReference>
<evidence type="ECO:0008006" key="11">
    <source>
        <dbReference type="Google" id="ProtNLM"/>
    </source>
</evidence>
<protein>
    <recommendedName>
        <fullName evidence="11">ABC3 transporter permease protein domain-containing protein</fullName>
    </recommendedName>
</protein>
<evidence type="ECO:0000313" key="9">
    <source>
        <dbReference type="EMBL" id="RAQ98351.1"/>
    </source>
</evidence>
<dbReference type="EMBL" id="MCIF01000002">
    <property type="protein sequence ID" value="RAQ98351.1"/>
    <property type="molecule type" value="Genomic_DNA"/>
</dbReference>
<organism evidence="9 10">
    <name type="scientific">Thermogemmatispora tikiterensis</name>
    <dbReference type="NCBI Taxonomy" id="1825093"/>
    <lineage>
        <taxon>Bacteria</taxon>
        <taxon>Bacillati</taxon>
        <taxon>Chloroflexota</taxon>
        <taxon>Ktedonobacteria</taxon>
        <taxon>Thermogemmatisporales</taxon>
        <taxon>Thermogemmatisporaceae</taxon>
        <taxon>Thermogemmatispora</taxon>
    </lineage>
</organism>
<gene>
    <name evidence="9" type="ORF">A4R35_22615</name>
</gene>
<feature type="transmembrane region" description="Helical" evidence="6">
    <location>
        <begin position="467"/>
        <end position="483"/>
    </location>
</feature>
<dbReference type="PANTHER" id="PTHR30287:SF1">
    <property type="entry name" value="INNER MEMBRANE PROTEIN"/>
    <property type="match status" value="1"/>
</dbReference>
<dbReference type="RefSeq" id="WP_112433570.1">
    <property type="nucleotide sequence ID" value="NZ_MCIF01000002.1"/>
</dbReference>
<sequence>MKASFYLHYSGRSLLRSGQHSFLAILCIAVGVMAIVSLQLVGSMLQHSLADSARDATGGDIAINASGAPLRPTDLSFFDQLKEQGLISSYTAVIGANGALSNQTAITQTFPVEAVDPASFPLVSPPQFRAPSGATLRSALEGHQVVVTEQFLTLYHKQLNERFPLYVKSLNGAGETMTVTIAGVIANSGSFAQAGNLVLLSQQTYLAARSAALATYTLIDLTTSSQAQTARAVTAINRRFPLVSVQTASDLFKAQQSSIDQISQFLKIAGLLALLIGGVGIVNTMQVLLSRRRTEIAMLKTVGYRRRDLYLLFGLEAGLLGLGGGLLGALAAIGISYLTRQLLQSLGISLPFLLNYSIIASGLLTGTVTALIFGLLPIAQAASIRPLQVLRESEMLGRHRRGLTLAMLFLLSLLFCLLASVILENNYVLAVGVTYGTFACLLLLSGLFSASLGLISRLPVPERLHPLPILLALAGLVGALVIFPLLPMFSFLLLALALLGLALPWLPPFWKISLKMALRNIGRRRARVTATVLALFIGVYGVGLDIGLSQDLQERVSSVLSQQQPYNLVVTTSGSDSTRLAAHLHSIPGLSASRVNLFSQTLPVAINGRPAQGQMPGGDYGQQDRAMLGGLEGFDLSHSQPTLTLIAGRNLSARDANSNNILISAILTRAGWSGLNLRPGDTITFTSLDGQSIRTAHIVGVFSIASSYQTLGKVLAPASFVASLSPQQANRTTVFYLKVPTTEVVAALQAINQIVPNAAAQNLTDGALAFLQVVKQITLVLLALALLSLLAGVIIIANAVALAMLERRRELGILKAVGYTARSLLGQIAIEYAVAGGLGSSIAALLAAGGVILFSKVLFNNNLILSMEPGVMAGLVVMPLLLAASTAVLVAWQAVRVRPLIVLRYE</sequence>
<dbReference type="AlphaFoldDB" id="A0A328VNC8"/>
<dbReference type="GO" id="GO:0005886">
    <property type="term" value="C:plasma membrane"/>
    <property type="evidence" value="ECO:0007669"/>
    <property type="project" value="UniProtKB-SubCell"/>
</dbReference>
<accession>A0A328VNC8</accession>
<feature type="domain" description="ABC3 transporter permease C-terminal" evidence="7">
    <location>
        <begin position="268"/>
        <end position="384"/>
    </location>
</feature>
<feature type="transmembrane region" description="Helical" evidence="6">
    <location>
        <begin position="871"/>
        <end position="895"/>
    </location>
</feature>
<feature type="domain" description="ABC3 transporter permease C-terminal" evidence="7">
    <location>
        <begin position="783"/>
        <end position="897"/>
    </location>
</feature>
<comment type="subcellular location">
    <subcellularLocation>
        <location evidence="1">Cell membrane</location>
        <topology evidence="1">Multi-pass membrane protein</topology>
    </subcellularLocation>
</comment>
<keyword evidence="10" id="KW-1185">Reference proteome</keyword>
<feature type="transmembrane region" description="Helical" evidence="6">
    <location>
        <begin position="403"/>
        <end position="423"/>
    </location>
</feature>
<name>A0A328VNC8_9CHLR</name>
<dbReference type="InterPro" id="IPR003838">
    <property type="entry name" value="ABC3_permease_C"/>
</dbReference>
<evidence type="ECO:0000259" key="8">
    <source>
        <dbReference type="Pfam" id="PF12704"/>
    </source>
</evidence>
<keyword evidence="3 6" id="KW-0812">Transmembrane</keyword>
<evidence type="ECO:0000259" key="7">
    <source>
        <dbReference type="Pfam" id="PF02687"/>
    </source>
</evidence>
<feature type="transmembrane region" description="Helical" evidence="6">
    <location>
        <begin position="489"/>
        <end position="507"/>
    </location>
</feature>
<feature type="transmembrane region" description="Helical" evidence="6">
    <location>
        <begin position="435"/>
        <end position="455"/>
    </location>
</feature>
<keyword evidence="2" id="KW-1003">Cell membrane</keyword>
<proteinExistence type="predicted"/>
<dbReference type="InterPro" id="IPR025857">
    <property type="entry name" value="MacB_PCD"/>
</dbReference>
<evidence type="ECO:0000256" key="3">
    <source>
        <dbReference type="ARBA" id="ARBA00022692"/>
    </source>
</evidence>
<feature type="domain" description="MacB-like periplasmic core" evidence="8">
    <location>
        <begin position="21"/>
        <end position="237"/>
    </location>
</feature>
<keyword evidence="4 6" id="KW-1133">Transmembrane helix</keyword>
<evidence type="ECO:0000256" key="1">
    <source>
        <dbReference type="ARBA" id="ARBA00004651"/>
    </source>
</evidence>